<dbReference type="InterPro" id="IPR002915">
    <property type="entry name" value="DeoC/FbaB/LacD_aldolase"/>
</dbReference>
<dbReference type="GO" id="GO:0016836">
    <property type="term" value="F:hydro-lyase activity"/>
    <property type="evidence" value="ECO:0007669"/>
    <property type="project" value="InterPro"/>
</dbReference>
<dbReference type="NCBIfam" id="TIGR01949">
    <property type="entry name" value="ADH_synth"/>
    <property type="match status" value="1"/>
</dbReference>
<evidence type="ECO:0000256" key="6">
    <source>
        <dbReference type="NCBIfam" id="TIGR01949"/>
    </source>
</evidence>
<keyword evidence="9" id="KW-1185">Reference proteome</keyword>
<comment type="catalytic activity">
    <reaction evidence="5">
        <text>1-deoxy-D-threo-hexo-2,5-diulose 6-phosphate + L-aspartate 4-semialdehyde = 2,3-dioxopropyl phosphate + 2-amino-2,3,7-trideoxy-D-lyxo-hept-6-ulosonate</text>
        <dbReference type="Rhea" id="RHEA:25952"/>
        <dbReference type="ChEBI" id="CHEBI:58859"/>
        <dbReference type="ChEBI" id="CHEBI:58860"/>
        <dbReference type="ChEBI" id="CHEBI:58861"/>
        <dbReference type="ChEBI" id="CHEBI:537519"/>
        <dbReference type="EC" id="2.2.1.10"/>
    </reaction>
</comment>
<dbReference type="PATRIC" id="fig|1698270.3.peg.1054"/>
<feature type="active site" description="Schiff-base intermediate with dihydroxyacetone-P" evidence="7">
    <location>
        <position position="183"/>
    </location>
</feature>
<evidence type="ECO:0000256" key="7">
    <source>
        <dbReference type="PIRSR" id="PIRSR038992-1"/>
    </source>
</evidence>
<dbReference type="Gene3D" id="3.20.20.70">
    <property type="entry name" value="Aldolase class I"/>
    <property type="match status" value="1"/>
</dbReference>
<dbReference type="PANTHER" id="PTHR47916">
    <property type="entry name" value="FRUCTOSE-BISPHOSPHATE ALDOLASE CLASS 1"/>
    <property type="match status" value="1"/>
</dbReference>
<dbReference type="NCBIfam" id="NF005556">
    <property type="entry name" value="PRK07226.1"/>
    <property type="match status" value="1"/>
</dbReference>
<gene>
    <name evidence="5" type="primary">aroA'</name>
    <name evidence="8" type="ORF">AKJ40_03905</name>
</gene>
<accession>A0A133UY70</accession>
<comment type="caution">
    <text evidence="5">Lacks conserved residue(s) required for the propagation of feature annotation.</text>
</comment>
<comment type="caution">
    <text evidence="8">The sequence shown here is derived from an EMBL/GenBank/DDBJ whole genome shotgun (WGS) entry which is preliminary data.</text>
</comment>
<keyword evidence="2 5" id="KW-0808">Transferase</keyword>
<evidence type="ECO:0000256" key="3">
    <source>
        <dbReference type="ARBA" id="ARBA00023141"/>
    </source>
</evidence>
<dbReference type="PIRSF" id="PIRSF038992">
    <property type="entry name" value="Aldolase_Ia"/>
    <property type="match status" value="1"/>
</dbReference>
<dbReference type="GO" id="GO:0016744">
    <property type="term" value="F:transketolase or transaldolase activity"/>
    <property type="evidence" value="ECO:0007669"/>
    <property type="project" value="UniProtKB-UniRule"/>
</dbReference>
<dbReference type="EC" id="2.2.1.10" evidence="5 6"/>
<evidence type="ECO:0000256" key="5">
    <source>
        <dbReference type="HAMAP-Rule" id="MF_00960"/>
    </source>
</evidence>
<dbReference type="EMBL" id="LHXU01000073">
    <property type="protein sequence ID" value="KXA99128.1"/>
    <property type="molecule type" value="Genomic_DNA"/>
</dbReference>
<evidence type="ECO:0000256" key="4">
    <source>
        <dbReference type="ARBA" id="ARBA00023270"/>
    </source>
</evidence>
<feature type="binding site" evidence="5">
    <location>
        <begin position="152"/>
        <end position="154"/>
    </location>
    <ligand>
        <name>1-deoxy-D-threo-hexo-2,5-diulose 6-phosphate</name>
        <dbReference type="ChEBI" id="CHEBI:58861"/>
    </ligand>
</feature>
<dbReference type="AlphaFoldDB" id="A0A133UY70"/>
<evidence type="ECO:0000313" key="8">
    <source>
        <dbReference type="EMBL" id="KXA99128.1"/>
    </source>
</evidence>
<dbReference type="GO" id="GO:0004332">
    <property type="term" value="F:fructose-bisphosphate aldolase activity"/>
    <property type="evidence" value="ECO:0007669"/>
    <property type="project" value="InterPro"/>
</dbReference>
<dbReference type="Proteomes" id="UP000070341">
    <property type="component" value="Unassembled WGS sequence"/>
</dbReference>
<feature type="active site" description="Schiff-base intermediate with substrate" evidence="5">
    <location>
        <position position="183"/>
    </location>
</feature>
<evidence type="ECO:0000256" key="1">
    <source>
        <dbReference type="ARBA" id="ARBA00022605"/>
    </source>
</evidence>
<dbReference type="GO" id="GO:0008652">
    <property type="term" value="P:amino acid biosynthetic process"/>
    <property type="evidence" value="ECO:0007669"/>
    <property type="project" value="UniProtKB-KW"/>
</dbReference>
<organism evidence="8 9">
    <name type="scientific">candidate division MSBL1 archaeon SCGC-AAA259M10</name>
    <dbReference type="NCBI Taxonomy" id="1698270"/>
    <lineage>
        <taxon>Archaea</taxon>
        <taxon>Methanobacteriati</taxon>
        <taxon>Methanobacteriota</taxon>
        <taxon>candidate division MSBL1</taxon>
    </lineage>
</organism>
<keyword evidence="1 5" id="KW-0028">Amino-acid biosynthesis</keyword>
<comment type="function">
    <text evidence="5">Catalyzes a transaldol reaction between 6-deoxy-5-ketofructose 1-phosphate (DKFP) and L-aspartate semialdehyde (ASA) with an elimination of hydroxypyruvaldehyde phosphate to yield 2-amino-3,7-dideoxy-D-threo-hept-6-ulosonate (ADH). Plays a key role in an alternative pathway of the biosynthesis of 3-dehydroquinate (DHQ), which is involved in the canonical pathway for the biosynthesis of aromatic amino acids.</text>
</comment>
<dbReference type="GO" id="GO:0009073">
    <property type="term" value="P:aromatic amino acid family biosynthetic process"/>
    <property type="evidence" value="ECO:0007669"/>
    <property type="project" value="UniProtKB-UniRule"/>
</dbReference>
<comment type="similarity">
    <text evidence="5">Belongs to the DeoC/FbaB aldolase family. ADHS subfamily.</text>
</comment>
<proteinExistence type="inferred from homology"/>
<feature type="binding site" evidence="5">
    <location>
        <begin position="236"/>
        <end position="237"/>
    </location>
    <ligand>
        <name>1-deoxy-D-threo-hexo-2,5-diulose 6-phosphate</name>
        <dbReference type="ChEBI" id="CHEBI:58861"/>
    </ligand>
</feature>
<evidence type="ECO:0000256" key="2">
    <source>
        <dbReference type="ARBA" id="ARBA00022679"/>
    </source>
</evidence>
<dbReference type="InterPro" id="IPR041720">
    <property type="entry name" value="FbaB-like"/>
</dbReference>
<comment type="subunit">
    <text evidence="5">Homodecamer.</text>
</comment>
<dbReference type="Pfam" id="PF01791">
    <property type="entry name" value="DeoC"/>
    <property type="match status" value="1"/>
</dbReference>
<sequence length="269" mass="28545">MEVVNLSELGKKVRLERVMNRKTERTVIVPMDYGISMGPVDGLQDMSGAVNKVAEGGANAVLLHKGIVQAGHRGYGQDIGLIVHLSGSTSLGPDPNQKVIVASVEEALRMSADAVSIHVNVVAENEPQQLRELGRIAEVCDDWGMPLIAMMYPRGEKVDDEFDSEVVAHAARVGGELGADIVKTNFTQTVSSFKTVTEGCPVPVVIAGGPKADTDEDILETASKSIRAGGAGVSIGRNVFQHESPSGMVRALSKIVHRGASPEEAEEEL</sequence>
<dbReference type="HAMAP" id="MF_00960">
    <property type="entry name" value="ADH_synthase"/>
    <property type="match status" value="1"/>
</dbReference>
<dbReference type="InterPro" id="IPR050456">
    <property type="entry name" value="DeoC/FbaB_aldolase"/>
</dbReference>
<dbReference type="SMART" id="SM01133">
    <property type="entry name" value="DeoC"/>
    <property type="match status" value="1"/>
</dbReference>
<protein>
    <recommendedName>
        <fullName evidence="5 6">2-amino-3,7-dideoxy-D-threo-hept-6-ulosonate synthase</fullName>
        <shortName evidence="5">ADH synthase</shortName>
        <shortName evidence="5">ADHS</shortName>
        <shortName evidence="5">ADTH synthase</shortName>
        <ecNumber evidence="5 6">2.2.1.10</ecNumber>
    </recommendedName>
</protein>
<keyword evidence="4 5" id="KW-0704">Schiff base</keyword>
<name>A0A133UY70_9EURY</name>
<feature type="active site" description="Proton acceptor" evidence="5">
    <location>
        <position position="32"/>
    </location>
</feature>
<feature type="binding site" evidence="5">
    <location>
        <begin position="208"/>
        <end position="209"/>
    </location>
    <ligand>
        <name>1-deoxy-D-threo-hexo-2,5-diulose 6-phosphate</name>
        <dbReference type="ChEBI" id="CHEBI:58861"/>
    </ligand>
</feature>
<keyword evidence="8" id="KW-0456">Lyase</keyword>
<dbReference type="InterPro" id="IPR013785">
    <property type="entry name" value="Aldolase_TIM"/>
</dbReference>
<reference evidence="8 9" key="1">
    <citation type="journal article" date="2016" name="Sci. Rep.">
        <title>Metabolic traits of an uncultured archaeal lineage -MSBL1- from brine pools of the Red Sea.</title>
        <authorList>
            <person name="Mwirichia R."/>
            <person name="Alam I."/>
            <person name="Rashid M."/>
            <person name="Vinu M."/>
            <person name="Ba-Alawi W."/>
            <person name="Anthony Kamau A."/>
            <person name="Kamanda Ngugi D."/>
            <person name="Goker M."/>
            <person name="Klenk H.P."/>
            <person name="Bajic V."/>
            <person name="Stingl U."/>
        </authorList>
    </citation>
    <scope>NUCLEOTIDE SEQUENCE [LARGE SCALE GENOMIC DNA]</scope>
    <source>
        <strain evidence="8">SCGC-AAA259M10</strain>
    </source>
</reference>
<dbReference type="CDD" id="cd00958">
    <property type="entry name" value="DhnA"/>
    <property type="match status" value="1"/>
</dbReference>
<keyword evidence="3 5" id="KW-0057">Aromatic amino acid biosynthesis</keyword>
<feature type="active site" description="Proton donor" evidence="5 7">
    <location>
        <position position="152"/>
    </location>
</feature>
<dbReference type="InterPro" id="IPR010210">
    <property type="entry name" value="ADH_synthase"/>
</dbReference>
<dbReference type="PANTHER" id="PTHR47916:SF1">
    <property type="entry name" value="3-HYDROXY-5-PHOSPHONOOXYPENTANE-2,4-DIONE THIOLASE"/>
    <property type="match status" value="1"/>
</dbReference>
<evidence type="ECO:0000313" key="9">
    <source>
        <dbReference type="Proteomes" id="UP000070341"/>
    </source>
</evidence>
<dbReference type="SUPFAM" id="SSF51569">
    <property type="entry name" value="Aldolase"/>
    <property type="match status" value="1"/>
</dbReference>